<evidence type="ECO:0000256" key="5">
    <source>
        <dbReference type="ARBA" id="ARBA00023136"/>
    </source>
</evidence>
<dbReference type="EMBL" id="JAQAGZ010000019">
    <property type="protein sequence ID" value="MCZ8515848.1"/>
    <property type="molecule type" value="Genomic_DNA"/>
</dbReference>
<evidence type="ECO:0000256" key="3">
    <source>
        <dbReference type="ARBA" id="ARBA00022692"/>
    </source>
</evidence>
<evidence type="ECO:0000256" key="1">
    <source>
        <dbReference type="ARBA" id="ARBA00004141"/>
    </source>
</evidence>
<evidence type="ECO:0000256" key="6">
    <source>
        <dbReference type="SAM" id="Phobius"/>
    </source>
</evidence>
<feature type="transmembrane region" description="Helical" evidence="6">
    <location>
        <begin position="186"/>
        <end position="204"/>
    </location>
</feature>
<keyword evidence="8" id="KW-1185">Reference proteome</keyword>
<reference evidence="7 8" key="1">
    <citation type="submission" date="2022-12" db="EMBL/GenBank/DDBJ databases">
        <title>Draft genome sequence of Paenibacillus sp. dW9.</title>
        <authorList>
            <person name="Choi E.-W."/>
            <person name="Kim D.-U."/>
        </authorList>
    </citation>
    <scope>NUCLEOTIDE SEQUENCE [LARGE SCALE GENOMIC DNA]</scope>
    <source>
        <strain evidence="8">dW9</strain>
    </source>
</reference>
<name>A0ABT4QGB0_9BACL</name>
<gene>
    <name evidence="7" type="primary">fetB</name>
    <name evidence="7" type="ORF">O9H85_26250</name>
</gene>
<organism evidence="7 8">
    <name type="scientific">Paenibacillus gyeongsangnamensis</name>
    <dbReference type="NCBI Taxonomy" id="3388067"/>
    <lineage>
        <taxon>Bacteria</taxon>
        <taxon>Bacillati</taxon>
        <taxon>Bacillota</taxon>
        <taxon>Bacilli</taxon>
        <taxon>Bacillales</taxon>
        <taxon>Paenibacillaceae</taxon>
        <taxon>Paenibacillus</taxon>
    </lineage>
</organism>
<dbReference type="Proteomes" id="UP001527882">
    <property type="component" value="Unassembled WGS sequence"/>
</dbReference>
<keyword evidence="5 6" id="KW-0472">Membrane</keyword>
<evidence type="ECO:0000256" key="4">
    <source>
        <dbReference type="ARBA" id="ARBA00022989"/>
    </source>
</evidence>
<evidence type="ECO:0000313" key="7">
    <source>
        <dbReference type="EMBL" id="MCZ8515848.1"/>
    </source>
</evidence>
<comment type="subcellular location">
    <subcellularLocation>
        <location evidence="1">Membrane</location>
        <topology evidence="1">Multi-pass membrane protein</topology>
    </subcellularLocation>
</comment>
<proteinExistence type="inferred from homology"/>
<evidence type="ECO:0000256" key="2">
    <source>
        <dbReference type="ARBA" id="ARBA00005268"/>
    </source>
</evidence>
<dbReference type="RefSeq" id="WP_269884370.1">
    <property type="nucleotide sequence ID" value="NZ_JAQAGZ010000019.1"/>
</dbReference>
<dbReference type="PANTHER" id="PTHR30028:SF0">
    <property type="entry name" value="PROTEIN ALUMINUM SENSITIVE 3"/>
    <property type="match status" value="1"/>
</dbReference>
<feature type="transmembrane region" description="Helical" evidence="6">
    <location>
        <begin position="86"/>
        <end position="111"/>
    </location>
</feature>
<comment type="similarity">
    <text evidence="2">Belongs to the UPF0014 family.</text>
</comment>
<dbReference type="InterPro" id="IPR005226">
    <property type="entry name" value="UPF0014_fam"/>
</dbReference>
<keyword evidence="4 6" id="KW-1133">Transmembrane helix</keyword>
<feature type="transmembrane region" description="Helical" evidence="6">
    <location>
        <begin position="57"/>
        <end position="74"/>
    </location>
</feature>
<comment type="caution">
    <text evidence="7">The sequence shown here is derived from an EMBL/GenBank/DDBJ whole genome shotgun (WGS) entry which is preliminary data.</text>
</comment>
<accession>A0ABT4QGB0</accession>
<dbReference type="PANTHER" id="PTHR30028">
    <property type="entry name" value="UPF0014 INNER MEMBRANE PROTEIN YBBM-RELATED"/>
    <property type="match status" value="1"/>
</dbReference>
<evidence type="ECO:0000313" key="8">
    <source>
        <dbReference type="Proteomes" id="UP001527882"/>
    </source>
</evidence>
<sequence>MSNLALILTLVFVLITILASMWRKLGLEKDIAWGTVRGSIQLFLVGYVLHFVFQSEHILLTLLIIGIMIVVAAWNAAKRGKGVQGILWRIIIAISVMEIITMSLLIGLQIIEPIPKYMIPLTGVLMGNAMVVSGLFLNQMNREIQSSRGEIETLLSYGATALQAIQVSLKRSVKTSMIPTIDNMKTVGLVQLPGMMTGMIVAGADPIQAVRYQILIMLITSASAAITSIVLSMLSYRLWFTKDLRLRPVK</sequence>
<feature type="transmembrane region" description="Helical" evidence="6">
    <location>
        <begin position="210"/>
        <end position="240"/>
    </location>
</feature>
<keyword evidence="3 6" id="KW-0812">Transmembrane</keyword>
<feature type="transmembrane region" description="Helical" evidence="6">
    <location>
        <begin position="117"/>
        <end position="138"/>
    </location>
</feature>
<protein>
    <submittedName>
        <fullName evidence="7">Iron export ABC transporter permease subunit FetB</fullName>
    </submittedName>
</protein>
<dbReference type="Pfam" id="PF03649">
    <property type="entry name" value="UPF0014"/>
    <property type="match status" value="1"/>
</dbReference>